<feature type="signal peptide" evidence="4">
    <location>
        <begin position="1"/>
        <end position="23"/>
    </location>
</feature>
<dbReference type="SMART" id="SM00020">
    <property type="entry name" value="Tryp_SPc"/>
    <property type="match status" value="1"/>
</dbReference>
<dbReference type="Gene3D" id="2.40.10.10">
    <property type="entry name" value="Trypsin-like serine proteases"/>
    <property type="match status" value="1"/>
</dbReference>
<dbReference type="InterPro" id="IPR001254">
    <property type="entry name" value="Trypsin_dom"/>
</dbReference>
<evidence type="ECO:0000256" key="2">
    <source>
        <dbReference type="RuleBase" id="RU363034"/>
    </source>
</evidence>
<evidence type="ECO:0000256" key="4">
    <source>
        <dbReference type="SAM" id="SignalP"/>
    </source>
</evidence>
<dbReference type="FunFam" id="2.40.10.10:FF:000068">
    <property type="entry name" value="transmembrane protease serine 2"/>
    <property type="match status" value="1"/>
</dbReference>
<dbReference type="Pfam" id="PF00089">
    <property type="entry name" value="Trypsin"/>
    <property type="match status" value="1"/>
</dbReference>
<evidence type="ECO:0000256" key="3">
    <source>
        <dbReference type="SAM" id="Phobius"/>
    </source>
</evidence>
<sequence length="331" mass="36606">MVNAALLNVTFLLVSLFAQFGAAAPPNKINETDEDVAKALDNHIRKLDNAIQRSPNFIIGGNPVMNDRRWPWQVRIEYLSSYDQKTYLCGGTLVSRRHVMTAAHCTIDMVKQASYAFMGLISLNEGSSDMERKISKITTHPQYNPNTFHADIAILELTKDVFISGAVQTVQLRFDDAPILDSVGTAVVTGWGIWNPALLTKPSNYLRMAEIPLISHDVCKTRWDNLTPRFDIDSGMLCAGAIGKGTGMGDSGGPLLAYYNDTYIQIGLTSFGENDKYGLEHQDTYPGVYTRVSKYCSFISDASDGMARCDAQQTVYFLAILAALVYNVIFN</sequence>
<dbReference type="InterPro" id="IPR033116">
    <property type="entry name" value="TRYPSIN_SER"/>
</dbReference>
<keyword evidence="3" id="KW-0812">Transmembrane</keyword>
<evidence type="ECO:0000313" key="7">
    <source>
        <dbReference type="Proteomes" id="UP001175271"/>
    </source>
</evidence>
<dbReference type="SUPFAM" id="SSF50494">
    <property type="entry name" value="Trypsin-like serine proteases"/>
    <property type="match status" value="1"/>
</dbReference>
<dbReference type="InterPro" id="IPR051333">
    <property type="entry name" value="CLIP_Serine_Protease"/>
</dbReference>
<gene>
    <name evidence="6" type="ORF">QR680_002346</name>
</gene>
<protein>
    <recommendedName>
        <fullName evidence="5">Peptidase S1 domain-containing protein</fullName>
    </recommendedName>
</protein>
<keyword evidence="2" id="KW-0645">Protease</keyword>
<evidence type="ECO:0000259" key="5">
    <source>
        <dbReference type="PROSITE" id="PS50240"/>
    </source>
</evidence>
<evidence type="ECO:0000313" key="6">
    <source>
        <dbReference type="EMBL" id="KAK0397933.1"/>
    </source>
</evidence>
<keyword evidence="4" id="KW-0732">Signal</keyword>
<dbReference type="InterPro" id="IPR001314">
    <property type="entry name" value="Peptidase_S1A"/>
</dbReference>
<keyword evidence="2" id="KW-0378">Hydrolase</keyword>
<keyword evidence="7" id="KW-1185">Reference proteome</keyword>
<organism evidence="6 7">
    <name type="scientific">Steinernema hermaphroditum</name>
    <dbReference type="NCBI Taxonomy" id="289476"/>
    <lineage>
        <taxon>Eukaryota</taxon>
        <taxon>Metazoa</taxon>
        <taxon>Ecdysozoa</taxon>
        <taxon>Nematoda</taxon>
        <taxon>Chromadorea</taxon>
        <taxon>Rhabditida</taxon>
        <taxon>Tylenchina</taxon>
        <taxon>Panagrolaimomorpha</taxon>
        <taxon>Strongyloidoidea</taxon>
        <taxon>Steinernematidae</taxon>
        <taxon>Steinernema</taxon>
    </lineage>
</organism>
<dbReference type="PANTHER" id="PTHR24260:SF136">
    <property type="entry name" value="GH08193P-RELATED"/>
    <property type="match status" value="1"/>
</dbReference>
<dbReference type="GO" id="GO:0006508">
    <property type="term" value="P:proteolysis"/>
    <property type="evidence" value="ECO:0007669"/>
    <property type="project" value="UniProtKB-KW"/>
</dbReference>
<dbReference type="PROSITE" id="PS00134">
    <property type="entry name" value="TRYPSIN_HIS"/>
    <property type="match status" value="1"/>
</dbReference>
<keyword evidence="3" id="KW-1133">Transmembrane helix</keyword>
<dbReference type="PROSITE" id="PS50240">
    <property type="entry name" value="TRYPSIN_DOM"/>
    <property type="match status" value="1"/>
</dbReference>
<keyword evidence="1" id="KW-1015">Disulfide bond</keyword>
<dbReference type="EMBL" id="JAUCMV010000005">
    <property type="protein sequence ID" value="KAK0397933.1"/>
    <property type="molecule type" value="Genomic_DNA"/>
</dbReference>
<dbReference type="PANTHER" id="PTHR24260">
    <property type="match status" value="1"/>
</dbReference>
<evidence type="ECO:0000256" key="1">
    <source>
        <dbReference type="ARBA" id="ARBA00023157"/>
    </source>
</evidence>
<dbReference type="PRINTS" id="PR00722">
    <property type="entry name" value="CHYMOTRYPSIN"/>
</dbReference>
<dbReference type="InterPro" id="IPR009003">
    <property type="entry name" value="Peptidase_S1_PA"/>
</dbReference>
<dbReference type="AlphaFoldDB" id="A0AA39H451"/>
<keyword evidence="3" id="KW-0472">Membrane</keyword>
<feature type="chain" id="PRO_5041450119" description="Peptidase S1 domain-containing protein" evidence="4">
    <location>
        <begin position="24"/>
        <end position="331"/>
    </location>
</feature>
<dbReference type="PROSITE" id="PS00135">
    <property type="entry name" value="TRYPSIN_SER"/>
    <property type="match status" value="1"/>
</dbReference>
<dbReference type="GO" id="GO:0004252">
    <property type="term" value="F:serine-type endopeptidase activity"/>
    <property type="evidence" value="ECO:0007669"/>
    <property type="project" value="InterPro"/>
</dbReference>
<proteinExistence type="predicted"/>
<reference evidence="6" key="1">
    <citation type="submission" date="2023-06" db="EMBL/GenBank/DDBJ databases">
        <title>Genomic analysis of the entomopathogenic nematode Steinernema hermaphroditum.</title>
        <authorList>
            <person name="Schwarz E.M."/>
            <person name="Heppert J.K."/>
            <person name="Baniya A."/>
            <person name="Schwartz H.T."/>
            <person name="Tan C.-H."/>
            <person name="Antoshechkin I."/>
            <person name="Sternberg P.W."/>
            <person name="Goodrich-Blair H."/>
            <person name="Dillman A.R."/>
        </authorList>
    </citation>
    <scope>NUCLEOTIDE SEQUENCE</scope>
    <source>
        <strain evidence="6">PS9179</strain>
        <tissue evidence="6">Whole animal</tissue>
    </source>
</reference>
<feature type="transmembrane region" description="Helical" evidence="3">
    <location>
        <begin position="314"/>
        <end position="330"/>
    </location>
</feature>
<dbReference type="InterPro" id="IPR018114">
    <property type="entry name" value="TRYPSIN_HIS"/>
</dbReference>
<comment type="caution">
    <text evidence="6">The sequence shown here is derived from an EMBL/GenBank/DDBJ whole genome shotgun (WGS) entry which is preliminary data.</text>
</comment>
<dbReference type="Proteomes" id="UP001175271">
    <property type="component" value="Unassembled WGS sequence"/>
</dbReference>
<name>A0AA39H451_9BILA</name>
<dbReference type="InterPro" id="IPR043504">
    <property type="entry name" value="Peptidase_S1_PA_chymotrypsin"/>
</dbReference>
<feature type="domain" description="Peptidase S1" evidence="5">
    <location>
        <begin position="58"/>
        <end position="304"/>
    </location>
</feature>
<accession>A0AA39H451</accession>
<keyword evidence="2" id="KW-0720">Serine protease</keyword>
<dbReference type="CDD" id="cd00190">
    <property type="entry name" value="Tryp_SPc"/>
    <property type="match status" value="1"/>
</dbReference>